<dbReference type="InterPro" id="IPR037185">
    <property type="entry name" value="EmrE-like"/>
</dbReference>
<keyword evidence="10" id="KW-1185">Reference proteome</keyword>
<gene>
    <name evidence="9" type="ORF">NMN56_036125</name>
</gene>
<name>A0ABT7A7H2_9ACTN</name>
<feature type="transmembrane region" description="Helical" evidence="7">
    <location>
        <begin position="144"/>
        <end position="163"/>
    </location>
</feature>
<evidence type="ECO:0000313" key="10">
    <source>
        <dbReference type="Proteomes" id="UP001214441"/>
    </source>
</evidence>
<evidence type="ECO:0000256" key="1">
    <source>
        <dbReference type="ARBA" id="ARBA00004141"/>
    </source>
</evidence>
<comment type="caution">
    <text evidence="9">The sequence shown here is derived from an EMBL/GenBank/DDBJ whole genome shotgun (WGS) entry which is preliminary data.</text>
</comment>
<evidence type="ECO:0000256" key="3">
    <source>
        <dbReference type="ARBA" id="ARBA00022692"/>
    </source>
</evidence>
<dbReference type="Gene3D" id="1.10.3730.20">
    <property type="match status" value="1"/>
</dbReference>
<feature type="transmembrane region" description="Helical" evidence="7">
    <location>
        <begin position="175"/>
        <end position="197"/>
    </location>
</feature>
<dbReference type="PANTHER" id="PTHR32322">
    <property type="entry name" value="INNER MEMBRANE TRANSPORTER"/>
    <property type="match status" value="1"/>
</dbReference>
<keyword evidence="4 7" id="KW-1133">Transmembrane helix</keyword>
<evidence type="ECO:0000259" key="8">
    <source>
        <dbReference type="Pfam" id="PF00892"/>
    </source>
</evidence>
<organism evidence="9 10">
    <name type="scientific">Streptomyces iconiensis</name>
    <dbReference type="NCBI Taxonomy" id="1384038"/>
    <lineage>
        <taxon>Bacteria</taxon>
        <taxon>Bacillati</taxon>
        <taxon>Actinomycetota</taxon>
        <taxon>Actinomycetes</taxon>
        <taxon>Kitasatosporales</taxon>
        <taxon>Streptomycetaceae</taxon>
        <taxon>Streptomyces</taxon>
    </lineage>
</organism>
<keyword evidence="3 7" id="KW-0812">Transmembrane</keyword>
<feature type="region of interest" description="Disordered" evidence="6">
    <location>
        <begin position="286"/>
        <end position="330"/>
    </location>
</feature>
<feature type="transmembrane region" description="Helical" evidence="7">
    <location>
        <begin position="264"/>
        <end position="280"/>
    </location>
</feature>
<dbReference type="RefSeq" id="WP_274042563.1">
    <property type="nucleotide sequence ID" value="NZ_JANCPR020000054.1"/>
</dbReference>
<feature type="transmembrane region" description="Helical" evidence="7">
    <location>
        <begin position="117"/>
        <end position="138"/>
    </location>
</feature>
<dbReference type="InterPro" id="IPR000620">
    <property type="entry name" value="EamA_dom"/>
</dbReference>
<dbReference type="SUPFAM" id="SSF103481">
    <property type="entry name" value="Multidrug resistance efflux transporter EmrE"/>
    <property type="match status" value="2"/>
</dbReference>
<proteinExistence type="inferred from homology"/>
<comment type="subcellular location">
    <subcellularLocation>
        <location evidence="1">Membrane</location>
        <topology evidence="1">Multi-pass membrane protein</topology>
    </subcellularLocation>
</comment>
<protein>
    <submittedName>
        <fullName evidence="9">EamA family transporter</fullName>
    </submittedName>
</protein>
<feature type="transmembrane region" description="Helical" evidence="7">
    <location>
        <begin position="35"/>
        <end position="53"/>
    </location>
</feature>
<dbReference type="Proteomes" id="UP001214441">
    <property type="component" value="Unassembled WGS sequence"/>
</dbReference>
<accession>A0ABT7A7H2</accession>
<reference evidence="9 10" key="1">
    <citation type="submission" date="2023-05" db="EMBL/GenBank/DDBJ databases">
        <title>Streptantibioticus silvisoli sp. nov., acidotolerant actinomycetes 1 from pine litter.</title>
        <authorList>
            <person name="Swiecimska M."/>
            <person name="Golinska P."/>
            <person name="Sangal V."/>
            <person name="Wachnowicz B."/>
            <person name="Goodfellow M."/>
        </authorList>
    </citation>
    <scope>NUCLEOTIDE SEQUENCE [LARGE SCALE GENOMIC DNA]</scope>
    <source>
        <strain evidence="9 10">DSM 42109</strain>
    </source>
</reference>
<feature type="domain" description="EamA" evidence="8">
    <location>
        <begin position="145"/>
        <end position="279"/>
    </location>
</feature>
<evidence type="ECO:0000256" key="6">
    <source>
        <dbReference type="SAM" id="MobiDB-lite"/>
    </source>
</evidence>
<dbReference type="InterPro" id="IPR050638">
    <property type="entry name" value="AA-Vitamin_Transporters"/>
</dbReference>
<evidence type="ECO:0000256" key="7">
    <source>
        <dbReference type="SAM" id="Phobius"/>
    </source>
</evidence>
<feature type="transmembrane region" description="Helical" evidence="7">
    <location>
        <begin position="90"/>
        <end position="110"/>
    </location>
</feature>
<dbReference type="EMBL" id="JANCPR020000054">
    <property type="protein sequence ID" value="MDJ1137285.1"/>
    <property type="molecule type" value="Genomic_DNA"/>
</dbReference>
<evidence type="ECO:0000256" key="4">
    <source>
        <dbReference type="ARBA" id="ARBA00022989"/>
    </source>
</evidence>
<dbReference type="PANTHER" id="PTHR32322:SF2">
    <property type="entry name" value="EAMA DOMAIN-CONTAINING PROTEIN"/>
    <property type="match status" value="1"/>
</dbReference>
<comment type="similarity">
    <text evidence="2">Belongs to the EamA transporter family.</text>
</comment>
<feature type="domain" description="EamA" evidence="8">
    <location>
        <begin position="6"/>
        <end position="134"/>
    </location>
</feature>
<feature type="transmembrane region" description="Helical" evidence="7">
    <location>
        <begin position="238"/>
        <end position="258"/>
    </location>
</feature>
<feature type="transmembrane region" description="Helical" evidence="7">
    <location>
        <begin position="209"/>
        <end position="231"/>
    </location>
</feature>
<evidence type="ECO:0000256" key="5">
    <source>
        <dbReference type="ARBA" id="ARBA00023136"/>
    </source>
</evidence>
<feature type="transmembrane region" description="Helical" evidence="7">
    <location>
        <begin position="65"/>
        <end position="84"/>
    </location>
</feature>
<sequence length="330" mass="33603">MEATLRWALVTAVAPVAWGTNYYVTREFLPPQHPLYGAAFRALPAGLLLLALARARPHGAWWWKALVLGVLNMGGFFALVYVAAQLLPTSLASTIMATSPLAMILIAWPLLAERPRLAPLSGAAIGIGGVCLMLFAGASGASGAGVLASVAAMVMSSCGYILATRWSRAADRPEVLALTSWQLLAGGALLLPAAALAEGAPPALDAPAALGFGYVSVVATALAFVAWFAGLRHLPASAVGLIGLLNPVTGVLLGTTLAGEILTPRQACGLALVFAGILLGRPARTTPARSGAAGKEEVPPGQGALVPEPGRTGRRCGAATAAPRDPDGRC</sequence>
<keyword evidence="5 7" id="KW-0472">Membrane</keyword>
<evidence type="ECO:0000313" key="9">
    <source>
        <dbReference type="EMBL" id="MDJ1137285.1"/>
    </source>
</evidence>
<evidence type="ECO:0000256" key="2">
    <source>
        <dbReference type="ARBA" id="ARBA00007362"/>
    </source>
</evidence>
<dbReference type="Pfam" id="PF00892">
    <property type="entry name" value="EamA"/>
    <property type="match status" value="2"/>
</dbReference>